<dbReference type="GO" id="GO:0032299">
    <property type="term" value="C:ribonuclease H2 complex"/>
    <property type="evidence" value="ECO:0007669"/>
    <property type="project" value="InterPro"/>
</dbReference>
<dbReference type="EMBL" id="MU002128">
    <property type="protein sequence ID" value="KAF2789555.1"/>
    <property type="molecule type" value="Genomic_DNA"/>
</dbReference>
<dbReference type="Proteomes" id="UP000799757">
    <property type="component" value="Unassembled WGS sequence"/>
</dbReference>
<dbReference type="PANTHER" id="PTHR47204:SF1">
    <property type="entry name" value="RIBONUCLEASE H2 SUBUNIT C"/>
    <property type="match status" value="1"/>
</dbReference>
<protein>
    <submittedName>
        <fullName evidence="2">Uncharacterized protein</fullName>
    </submittedName>
</protein>
<sequence length="162" mass="18134">MLSLRPSSTSKKCTPNLIPARLNHNGPINDTQRYWAPETSEDGTSHVYLRGRHLHGTSLTLPENYTGAVVHVTDKPLSQSQTKPQTRTEDEEEEDEKEEVEVNIIEKVGSFDEVLIWGHGGKVDQSQDLYARGLGEWIGFAECMHGEEEEGTEGKTERTKAT</sequence>
<dbReference type="CDD" id="cd09271">
    <property type="entry name" value="RNase_H2-C"/>
    <property type="match status" value="1"/>
</dbReference>
<feature type="region of interest" description="Disordered" evidence="1">
    <location>
        <begin position="72"/>
        <end position="100"/>
    </location>
</feature>
<proteinExistence type="predicted"/>
<feature type="compositionally biased region" description="Polar residues" evidence="1">
    <location>
        <begin position="76"/>
        <end position="85"/>
    </location>
</feature>
<dbReference type="Pfam" id="PF08615">
    <property type="entry name" value="RNase_H2_suC"/>
    <property type="match status" value="1"/>
</dbReference>
<feature type="compositionally biased region" description="Polar residues" evidence="1">
    <location>
        <begin position="1"/>
        <end position="13"/>
    </location>
</feature>
<accession>A0A6A6X035</accession>
<evidence type="ECO:0000256" key="1">
    <source>
        <dbReference type="SAM" id="MobiDB-lite"/>
    </source>
</evidence>
<gene>
    <name evidence="2" type="ORF">K505DRAFT_284152</name>
</gene>
<evidence type="ECO:0000313" key="2">
    <source>
        <dbReference type="EMBL" id="KAF2789555.1"/>
    </source>
</evidence>
<dbReference type="PANTHER" id="PTHR47204">
    <property type="entry name" value="OS02G0168900 PROTEIN"/>
    <property type="match status" value="1"/>
</dbReference>
<organism evidence="2 3">
    <name type="scientific">Melanomma pulvis-pyrius CBS 109.77</name>
    <dbReference type="NCBI Taxonomy" id="1314802"/>
    <lineage>
        <taxon>Eukaryota</taxon>
        <taxon>Fungi</taxon>
        <taxon>Dikarya</taxon>
        <taxon>Ascomycota</taxon>
        <taxon>Pezizomycotina</taxon>
        <taxon>Dothideomycetes</taxon>
        <taxon>Pleosporomycetidae</taxon>
        <taxon>Pleosporales</taxon>
        <taxon>Melanommataceae</taxon>
        <taxon>Melanomma</taxon>
    </lineage>
</organism>
<feature type="region of interest" description="Disordered" evidence="1">
    <location>
        <begin position="1"/>
        <end position="25"/>
    </location>
</feature>
<reference evidence="2" key="1">
    <citation type="journal article" date="2020" name="Stud. Mycol.">
        <title>101 Dothideomycetes genomes: a test case for predicting lifestyles and emergence of pathogens.</title>
        <authorList>
            <person name="Haridas S."/>
            <person name="Albert R."/>
            <person name="Binder M."/>
            <person name="Bloem J."/>
            <person name="Labutti K."/>
            <person name="Salamov A."/>
            <person name="Andreopoulos B."/>
            <person name="Baker S."/>
            <person name="Barry K."/>
            <person name="Bills G."/>
            <person name="Bluhm B."/>
            <person name="Cannon C."/>
            <person name="Castanera R."/>
            <person name="Culley D."/>
            <person name="Daum C."/>
            <person name="Ezra D."/>
            <person name="Gonzalez J."/>
            <person name="Henrissat B."/>
            <person name="Kuo A."/>
            <person name="Liang C."/>
            <person name="Lipzen A."/>
            <person name="Lutzoni F."/>
            <person name="Magnuson J."/>
            <person name="Mondo S."/>
            <person name="Nolan M."/>
            <person name="Ohm R."/>
            <person name="Pangilinan J."/>
            <person name="Park H.-J."/>
            <person name="Ramirez L."/>
            <person name="Alfaro M."/>
            <person name="Sun H."/>
            <person name="Tritt A."/>
            <person name="Yoshinaga Y."/>
            <person name="Zwiers L.-H."/>
            <person name="Turgeon B."/>
            <person name="Goodwin S."/>
            <person name="Spatafora J."/>
            <person name="Crous P."/>
            <person name="Grigoriev I."/>
        </authorList>
    </citation>
    <scope>NUCLEOTIDE SEQUENCE</scope>
    <source>
        <strain evidence="2">CBS 109.77</strain>
    </source>
</reference>
<name>A0A6A6X035_9PLEO</name>
<feature type="compositionally biased region" description="Acidic residues" evidence="1">
    <location>
        <begin position="89"/>
        <end position="100"/>
    </location>
</feature>
<dbReference type="GO" id="GO:0006401">
    <property type="term" value="P:RNA catabolic process"/>
    <property type="evidence" value="ECO:0007669"/>
    <property type="project" value="InterPro"/>
</dbReference>
<keyword evidence="3" id="KW-1185">Reference proteome</keyword>
<dbReference type="AlphaFoldDB" id="A0A6A6X035"/>
<dbReference type="OrthoDB" id="6222486at2759"/>
<dbReference type="Gene3D" id="2.40.128.680">
    <property type="match status" value="1"/>
</dbReference>
<dbReference type="InterPro" id="IPR013924">
    <property type="entry name" value="RNase_H2_suC"/>
</dbReference>
<evidence type="ECO:0000313" key="3">
    <source>
        <dbReference type="Proteomes" id="UP000799757"/>
    </source>
</evidence>